<protein>
    <recommendedName>
        <fullName evidence="4">GspL periplasmic domain-containing protein</fullName>
    </recommendedName>
</protein>
<feature type="transmembrane region" description="Helical" evidence="1">
    <location>
        <begin position="246"/>
        <end position="274"/>
    </location>
</feature>
<dbReference type="NCBIfam" id="NF041617">
    <property type="entry name" value="T2SS_L_SYNERG"/>
    <property type="match status" value="1"/>
</dbReference>
<name>A0A073ITJ1_9BACT</name>
<sequence>MKGGFGLIKVKKLFGGSSASAPLVGARRNIKFYGPSQGAGGAVSGEKRVFFVPLRTAVLYPFSYPFGRRGSLRNAISFSFRPILGGLAERLSMIPQITEQRADLTRGAAWFVSKEEVEECEEKFGREIVLLPAPAAFASEAEGGVVVWRGVSGCCAIWFEEDLTPRFYKYMSPSEGGAGELADLMRGYASSCGAEIAPGNVRIIDGESLSREELRRAAEASFAASPSLSRLDLSSRGTSTAERCDAFFASCFAALKAASAVGLIFLILSSILLIQNKRAASSFESAPREIYTAALGGTSRSPLASATKQLGLLSGGGVQLTLDGTLANFAAAWKELPDAKAVRIDAIRYGLERTEVEGQASKAEDIQKLRDALGRNGFAAKTGDVQRIPGGGMRFTLTLSEGGRSE</sequence>
<evidence type="ECO:0000313" key="2">
    <source>
        <dbReference type="EMBL" id="KEJ92801.1"/>
    </source>
</evidence>
<evidence type="ECO:0008006" key="4">
    <source>
        <dbReference type="Google" id="ProtNLM"/>
    </source>
</evidence>
<gene>
    <name evidence="2" type="ORF">EH55_01070</name>
</gene>
<organism evidence="2 3">
    <name type="scientific">Synergistes jonesii</name>
    <dbReference type="NCBI Taxonomy" id="2754"/>
    <lineage>
        <taxon>Bacteria</taxon>
        <taxon>Thermotogati</taxon>
        <taxon>Synergistota</taxon>
        <taxon>Synergistia</taxon>
        <taxon>Synergistales</taxon>
        <taxon>Synergistaceae</taxon>
        <taxon>Synergistes</taxon>
    </lineage>
</organism>
<keyword evidence="1" id="KW-0812">Transmembrane</keyword>
<keyword evidence="1" id="KW-0472">Membrane</keyword>
<dbReference type="Proteomes" id="UP000027665">
    <property type="component" value="Unassembled WGS sequence"/>
</dbReference>
<evidence type="ECO:0000313" key="3">
    <source>
        <dbReference type="Proteomes" id="UP000027665"/>
    </source>
</evidence>
<dbReference type="STRING" id="2754.EH55_01070"/>
<evidence type="ECO:0000256" key="1">
    <source>
        <dbReference type="SAM" id="Phobius"/>
    </source>
</evidence>
<dbReference type="InterPro" id="IPR048115">
    <property type="entry name" value="T2SS_GspL_synerg"/>
</dbReference>
<accession>A0A073ITJ1</accession>
<comment type="caution">
    <text evidence="2">The sequence shown here is derived from an EMBL/GenBank/DDBJ whole genome shotgun (WGS) entry which is preliminary data.</text>
</comment>
<dbReference type="RefSeq" id="WP_037975102.1">
    <property type="nucleotide sequence ID" value="NZ_CALIAO010000063.1"/>
</dbReference>
<keyword evidence="1" id="KW-1133">Transmembrane helix</keyword>
<dbReference type="EMBL" id="JMKI01000016">
    <property type="protein sequence ID" value="KEJ92801.1"/>
    <property type="molecule type" value="Genomic_DNA"/>
</dbReference>
<dbReference type="eggNOG" id="ENOG5032T7X">
    <property type="taxonomic scope" value="Bacteria"/>
</dbReference>
<reference evidence="2 3" key="1">
    <citation type="submission" date="2014-04" db="EMBL/GenBank/DDBJ databases">
        <title>Draft Genome Sequence of Synergistes jonesii.</title>
        <authorList>
            <person name="Coil D.A."/>
            <person name="Eisen J.A."/>
            <person name="Holland-Moritz H.E."/>
        </authorList>
    </citation>
    <scope>NUCLEOTIDE SEQUENCE [LARGE SCALE GENOMIC DNA]</scope>
    <source>
        <strain evidence="2 3">78-1</strain>
    </source>
</reference>
<dbReference type="OrthoDB" id="2767at2"/>
<dbReference type="AlphaFoldDB" id="A0A073ITJ1"/>
<dbReference type="GeneID" id="90983133"/>
<keyword evidence="3" id="KW-1185">Reference proteome</keyword>
<proteinExistence type="predicted"/>